<evidence type="ECO:0000313" key="1">
    <source>
        <dbReference type="EMBL" id="DAE01646.1"/>
    </source>
</evidence>
<dbReference type="EMBL" id="BK015328">
    <property type="protein sequence ID" value="DAE01646.1"/>
    <property type="molecule type" value="Genomic_DNA"/>
</dbReference>
<proteinExistence type="predicted"/>
<organism evidence="1">
    <name type="scientific">Siphoviridae sp. ctkyp1</name>
    <dbReference type="NCBI Taxonomy" id="2825646"/>
    <lineage>
        <taxon>Viruses</taxon>
        <taxon>Duplodnaviria</taxon>
        <taxon>Heunggongvirae</taxon>
        <taxon>Uroviricota</taxon>
        <taxon>Caudoviricetes</taxon>
    </lineage>
</organism>
<name>A0A8S5P3I3_9CAUD</name>
<sequence>MINTKVGKITHEGSKAELISDLAVIVRGIKVTIMEDDKETEESVKQDIDKAVKVGLMNEEEFRTFQKEKIKEAALAFVDGLLGGISNEDK</sequence>
<accession>A0A8S5P3I3</accession>
<reference evidence="1" key="1">
    <citation type="journal article" date="2021" name="Proc. Natl. Acad. Sci. U.S.A.">
        <title>A Catalog of Tens of Thousands of Viruses from Human Metagenomes Reveals Hidden Associations with Chronic Diseases.</title>
        <authorList>
            <person name="Tisza M.J."/>
            <person name="Buck C.B."/>
        </authorList>
    </citation>
    <scope>NUCLEOTIDE SEQUENCE</scope>
    <source>
        <strain evidence="1">Ctkyp1</strain>
    </source>
</reference>
<protein>
    <submittedName>
        <fullName evidence="1">Uncharacterized protein</fullName>
    </submittedName>
</protein>